<evidence type="ECO:0000256" key="9">
    <source>
        <dbReference type="ARBA" id="ARBA00022975"/>
    </source>
</evidence>
<evidence type="ECO:0000256" key="6">
    <source>
        <dbReference type="ARBA" id="ARBA00022741"/>
    </source>
</evidence>
<feature type="binding site" evidence="11">
    <location>
        <position position="83"/>
    </location>
    <ligand>
        <name>UMP</name>
        <dbReference type="ChEBI" id="CHEBI:57865"/>
    </ligand>
</feature>
<dbReference type="SUPFAM" id="SSF53633">
    <property type="entry name" value="Carbamate kinase-like"/>
    <property type="match status" value="1"/>
</dbReference>
<name>D5EQQ5_CORAD</name>
<keyword evidence="6 11" id="KW-0547">Nucleotide-binding</keyword>
<comment type="catalytic activity">
    <reaction evidence="10 11">
        <text>UMP + ATP = UDP + ADP</text>
        <dbReference type="Rhea" id="RHEA:24400"/>
        <dbReference type="ChEBI" id="CHEBI:30616"/>
        <dbReference type="ChEBI" id="CHEBI:57865"/>
        <dbReference type="ChEBI" id="CHEBI:58223"/>
        <dbReference type="ChEBI" id="CHEBI:456216"/>
        <dbReference type="EC" id="2.7.4.22"/>
    </reaction>
</comment>
<evidence type="ECO:0000259" key="12">
    <source>
        <dbReference type="Pfam" id="PF00696"/>
    </source>
</evidence>
<evidence type="ECO:0000313" key="14">
    <source>
        <dbReference type="Proteomes" id="UP000000925"/>
    </source>
</evidence>
<dbReference type="InterPro" id="IPR001048">
    <property type="entry name" value="Asp/Glu/Uridylate_kinase"/>
</dbReference>
<dbReference type="NCBIfam" id="TIGR02075">
    <property type="entry name" value="pyrH_bact"/>
    <property type="match status" value="1"/>
</dbReference>
<dbReference type="STRING" id="583355.Caka_2856"/>
<keyword evidence="4 11" id="KW-0963">Cytoplasm</keyword>
<feature type="binding site" evidence="11">
    <location>
        <position position="63"/>
    </location>
    <ligand>
        <name>ATP</name>
        <dbReference type="ChEBI" id="CHEBI:30616"/>
    </ligand>
</feature>
<protein>
    <recommendedName>
        <fullName evidence="11">Uridylate kinase</fullName>
        <shortName evidence="11">UK</shortName>
        <ecNumber evidence="11">2.7.4.22</ecNumber>
    </recommendedName>
    <alternativeName>
        <fullName evidence="11">Uridine monophosphate kinase</fullName>
        <shortName evidence="11">UMP kinase</shortName>
        <shortName evidence="11">UMPK</shortName>
    </alternativeName>
</protein>
<evidence type="ECO:0000256" key="10">
    <source>
        <dbReference type="ARBA" id="ARBA00047767"/>
    </source>
</evidence>
<dbReference type="EMBL" id="CP001998">
    <property type="protein sequence ID" value="ADE55869.1"/>
    <property type="molecule type" value="Genomic_DNA"/>
</dbReference>
<reference evidence="13 14" key="1">
    <citation type="journal article" date="2010" name="Stand. Genomic Sci.">
        <title>Complete genome sequence of Coraliomargarita akajimensis type strain (04OKA010-24).</title>
        <authorList>
            <person name="Mavromatis K."/>
            <person name="Abt B."/>
            <person name="Brambilla E."/>
            <person name="Lapidus A."/>
            <person name="Copeland A."/>
            <person name="Deshpande S."/>
            <person name="Nolan M."/>
            <person name="Lucas S."/>
            <person name="Tice H."/>
            <person name="Cheng J.F."/>
            <person name="Han C."/>
            <person name="Detter J.C."/>
            <person name="Woyke T."/>
            <person name="Goodwin L."/>
            <person name="Pitluck S."/>
            <person name="Held B."/>
            <person name="Brettin T."/>
            <person name="Tapia R."/>
            <person name="Ivanova N."/>
            <person name="Mikhailova N."/>
            <person name="Pati A."/>
            <person name="Liolios K."/>
            <person name="Chen A."/>
            <person name="Palaniappan K."/>
            <person name="Land M."/>
            <person name="Hauser L."/>
            <person name="Chang Y.J."/>
            <person name="Jeffries C.D."/>
            <person name="Rohde M."/>
            <person name="Goker M."/>
            <person name="Bristow J."/>
            <person name="Eisen J.A."/>
            <person name="Markowitz V."/>
            <person name="Hugenholtz P."/>
            <person name="Klenk H.P."/>
            <person name="Kyrpides N.C."/>
        </authorList>
    </citation>
    <scope>NUCLEOTIDE SEQUENCE [LARGE SCALE GENOMIC DNA]</scope>
    <source>
        <strain evidence="14">DSM 45221 / IAM 15411 / JCM 23193 / KCTC 12865</strain>
    </source>
</reference>
<feature type="binding site" evidence="11">
    <location>
        <position position="67"/>
    </location>
    <ligand>
        <name>ATP</name>
        <dbReference type="ChEBI" id="CHEBI:30616"/>
    </ligand>
</feature>
<dbReference type="InterPro" id="IPR036393">
    <property type="entry name" value="AceGlu_kinase-like_sf"/>
</dbReference>
<comment type="pathway">
    <text evidence="2 11">Pyrimidine metabolism; CTP biosynthesis via de novo pathway; UDP from UMP (UMPK route): step 1/1.</text>
</comment>
<dbReference type="UniPathway" id="UPA00159">
    <property type="reaction ID" value="UER00275"/>
</dbReference>
<keyword evidence="14" id="KW-1185">Reference proteome</keyword>
<dbReference type="GO" id="GO:0005737">
    <property type="term" value="C:cytoplasm"/>
    <property type="evidence" value="ECO:0007669"/>
    <property type="project" value="UniProtKB-SubCell"/>
</dbReference>
<dbReference type="GO" id="GO:0033862">
    <property type="term" value="F:UMP kinase activity"/>
    <property type="evidence" value="ECO:0007669"/>
    <property type="project" value="UniProtKB-EC"/>
</dbReference>
<comment type="similarity">
    <text evidence="3 11">Belongs to the UMP kinase family.</text>
</comment>
<accession>D5EQQ5</accession>
<evidence type="ECO:0000256" key="1">
    <source>
        <dbReference type="ARBA" id="ARBA00004496"/>
    </source>
</evidence>
<evidence type="ECO:0000256" key="7">
    <source>
        <dbReference type="ARBA" id="ARBA00022777"/>
    </source>
</evidence>
<evidence type="ECO:0000256" key="4">
    <source>
        <dbReference type="ARBA" id="ARBA00022490"/>
    </source>
</evidence>
<dbReference type="Proteomes" id="UP000000925">
    <property type="component" value="Chromosome"/>
</dbReference>
<comment type="subunit">
    <text evidence="11">Homohexamer.</text>
</comment>
<dbReference type="PIRSF" id="PIRSF005650">
    <property type="entry name" value="Uridylate_kin"/>
    <property type="match status" value="1"/>
</dbReference>
<sequence>MDASEHTGPKPKYKRIILKLSGEVLRNAEDGEPIDANILTNICKEVKKVYDIGVEVGLVIGGGNIFRGLSGAEMKGVDRTTGDYMGMLATVINGLAFMDCLEKLGVTVRLQSAIPMDKLAEPFIVRKATRHLERGRVVIFAGGTGNPYFSTDTCAALRASEIGASMLMKATKVDGIYDKDPAKHEDAVKYDKLQYIDALRDRLNVMDSTAFSLCMENKMPILVFSMKEPGSIYRAVMGESIGTLVNE</sequence>
<dbReference type="OrthoDB" id="9807458at2"/>
<feature type="binding site" evidence="11">
    <location>
        <begin position="144"/>
        <end position="151"/>
    </location>
    <ligand>
        <name>UMP</name>
        <dbReference type="ChEBI" id="CHEBI:57865"/>
    </ligand>
</feature>
<feature type="binding site" evidence="11">
    <location>
        <position position="62"/>
    </location>
    <ligand>
        <name>UMP</name>
        <dbReference type="ChEBI" id="CHEBI:57865"/>
    </ligand>
</feature>
<feature type="binding site" evidence="11">
    <location>
        <begin position="19"/>
        <end position="22"/>
    </location>
    <ligand>
        <name>ATP</name>
        <dbReference type="ChEBI" id="CHEBI:30616"/>
    </ligand>
</feature>
<gene>
    <name evidence="11" type="primary">pyrH</name>
    <name evidence="13" type="ordered locus">Caka_2856</name>
</gene>
<evidence type="ECO:0000256" key="8">
    <source>
        <dbReference type="ARBA" id="ARBA00022840"/>
    </source>
</evidence>
<proteinExistence type="inferred from homology"/>
<keyword evidence="9 11" id="KW-0665">Pyrimidine biosynthesis</keyword>
<dbReference type="FunFam" id="3.40.1160.10:FF:000001">
    <property type="entry name" value="Uridylate kinase"/>
    <property type="match status" value="1"/>
</dbReference>
<dbReference type="PANTHER" id="PTHR42833">
    <property type="entry name" value="URIDYLATE KINASE"/>
    <property type="match status" value="1"/>
</dbReference>
<dbReference type="GO" id="GO:0044210">
    <property type="term" value="P:'de novo' CTP biosynthetic process"/>
    <property type="evidence" value="ECO:0007669"/>
    <property type="project" value="UniProtKB-UniRule"/>
</dbReference>
<keyword evidence="7 11" id="KW-0418">Kinase</keyword>
<dbReference type="eggNOG" id="COG0528">
    <property type="taxonomic scope" value="Bacteria"/>
</dbReference>
<dbReference type="HAMAP" id="MF_01220_B">
    <property type="entry name" value="PyrH_B"/>
    <property type="match status" value="1"/>
</dbReference>
<comment type="function">
    <text evidence="11">Catalyzes the reversible phosphorylation of UMP to UDP.</text>
</comment>
<dbReference type="RefSeq" id="WP_013044591.1">
    <property type="nucleotide sequence ID" value="NC_014008.1"/>
</dbReference>
<dbReference type="Gene3D" id="3.40.1160.10">
    <property type="entry name" value="Acetylglutamate kinase-like"/>
    <property type="match status" value="1"/>
</dbReference>
<feature type="domain" description="Aspartate/glutamate/uridylate kinase" evidence="12">
    <location>
        <begin position="14"/>
        <end position="225"/>
    </location>
</feature>
<dbReference type="CDD" id="cd04254">
    <property type="entry name" value="AAK_UMPK-PyrH-Ec"/>
    <property type="match status" value="1"/>
</dbReference>
<dbReference type="InterPro" id="IPR011817">
    <property type="entry name" value="Uridylate_kinase"/>
</dbReference>
<comment type="caution">
    <text evidence="11">Lacks conserved residue(s) required for the propagation of feature annotation.</text>
</comment>
<dbReference type="Pfam" id="PF00696">
    <property type="entry name" value="AA_kinase"/>
    <property type="match status" value="1"/>
</dbReference>
<dbReference type="InterPro" id="IPR015963">
    <property type="entry name" value="Uridylate_kinase_bac"/>
</dbReference>
<dbReference type="HOGENOM" id="CLU_033861_0_0_0"/>
<feature type="binding site" evidence="11">
    <location>
        <position position="171"/>
    </location>
    <ligand>
        <name>ATP</name>
        <dbReference type="ChEBI" id="CHEBI:30616"/>
    </ligand>
</feature>
<feature type="binding site" evidence="11">
    <location>
        <position position="180"/>
    </location>
    <ligand>
        <name>ATP</name>
        <dbReference type="ChEBI" id="CHEBI:30616"/>
    </ligand>
</feature>
<evidence type="ECO:0000256" key="11">
    <source>
        <dbReference type="HAMAP-Rule" id="MF_01220"/>
    </source>
</evidence>
<organism evidence="13 14">
    <name type="scientific">Coraliomargarita akajimensis (strain DSM 45221 / IAM 15411 / JCM 23193 / KCTC 12865 / 04OKA010-24)</name>
    <dbReference type="NCBI Taxonomy" id="583355"/>
    <lineage>
        <taxon>Bacteria</taxon>
        <taxon>Pseudomonadati</taxon>
        <taxon>Verrucomicrobiota</taxon>
        <taxon>Opitutia</taxon>
        <taxon>Puniceicoccales</taxon>
        <taxon>Coraliomargaritaceae</taxon>
        <taxon>Coraliomargarita</taxon>
    </lineage>
</organism>
<keyword evidence="5 11" id="KW-0808">Transferase</keyword>
<evidence type="ECO:0000256" key="3">
    <source>
        <dbReference type="ARBA" id="ARBA00007614"/>
    </source>
</evidence>
<evidence type="ECO:0000256" key="5">
    <source>
        <dbReference type="ARBA" id="ARBA00022679"/>
    </source>
</evidence>
<dbReference type="EC" id="2.7.4.22" evidence="11"/>
<dbReference type="KEGG" id="caa:Caka_2856"/>
<comment type="activity regulation">
    <text evidence="11">Inhibited by UTP.</text>
</comment>
<evidence type="ECO:0000256" key="2">
    <source>
        <dbReference type="ARBA" id="ARBA00004791"/>
    </source>
</evidence>
<dbReference type="PANTHER" id="PTHR42833:SF4">
    <property type="entry name" value="URIDYLATE KINASE PUMPKIN, CHLOROPLASTIC"/>
    <property type="match status" value="1"/>
</dbReference>
<comment type="subcellular location">
    <subcellularLocation>
        <location evidence="1 11">Cytoplasm</location>
    </subcellularLocation>
</comment>
<dbReference type="GO" id="GO:0006225">
    <property type="term" value="P:UDP biosynthetic process"/>
    <property type="evidence" value="ECO:0007669"/>
    <property type="project" value="TreeGrafter"/>
</dbReference>
<evidence type="ECO:0000313" key="13">
    <source>
        <dbReference type="EMBL" id="ADE55869.1"/>
    </source>
</evidence>
<keyword evidence="8 11" id="KW-0067">ATP-binding</keyword>
<dbReference type="AlphaFoldDB" id="D5EQQ5"/>
<dbReference type="GO" id="GO:0005524">
    <property type="term" value="F:ATP binding"/>
    <property type="evidence" value="ECO:0007669"/>
    <property type="project" value="UniProtKB-KW"/>
</dbReference>
<feature type="binding site" evidence="11">
    <location>
        <position position="177"/>
    </location>
    <ligand>
        <name>ATP</name>
        <dbReference type="ChEBI" id="CHEBI:30616"/>
    </ligand>
</feature>